<dbReference type="InterPro" id="IPR021136">
    <property type="entry name" value="Flagellar_hook_control-like_C"/>
</dbReference>
<reference evidence="3 4" key="1">
    <citation type="submission" date="2021-06" db="EMBL/GenBank/DDBJ databases">
        <authorList>
            <person name="Criscuolo A."/>
        </authorList>
    </citation>
    <scope>NUCLEOTIDE SEQUENCE [LARGE SCALE GENOMIC DNA]</scope>
    <source>
        <strain evidence="4">CIP 111802</strain>
    </source>
</reference>
<feature type="compositionally biased region" description="Polar residues" evidence="1">
    <location>
        <begin position="531"/>
        <end position="548"/>
    </location>
</feature>
<feature type="region of interest" description="Disordered" evidence="1">
    <location>
        <begin position="1"/>
        <end position="27"/>
    </location>
</feature>
<dbReference type="Pfam" id="PF02120">
    <property type="entry name" value="Flg_hook"/>
    <property type="match status" value="1"/>
</dbReference>
<feature type="compositionally biased region" description="Polar residues" evidence="1">
    <location>
        <begin position="128"/>
        <end position="141"/>
    </location>
</feature>
<feature type="domain" description="Flagellar hook-length control protein-like C-terminal" evidence="2">
    <location>
        <begin position="418"/>
        <end position="492"/>
    </location>
</feature>
<name>A0ABN7TCY8_9BACL</name>
<dbReference type="Proteomes" id="UP000730618">
    <property type="component" value="Unassembled WGS sequence"/>
</dbReference>
<evidence type="ECO:0000313" key="4">
    <source>
        <dbReference type="Proteomes" id="UP000730618"/>
    </source>
</evidence>
<keyword evidence="4" id="KW-1185">Reference proteome</keyword>
<evidence type="ECO:0000256" key="1">
    <source>
        <dbReference type="SAM" id="MobiDB-lite"/>
    </source>
</evidence>
<feature type="compositionally biased region" description="Low complexity" evidence="1">
    <location>
        <begin position="495"/>
        <end position="516"/>
    </location>
</feature>
<dbReference type="PANTHER" id="PTHR37533">
    <property type="entry name" value="FLAGELLAR HOOK-LENGTH CONTROL PROTEIN"/>
    <property type="match status" value="1"/>
</dbReference>
<evidence type="ECO:0000259" key="2">
    <source>
        <dbReference type="Pfam" id="PF02120"/>
    </source>
</evidence>
<dbReference type="PANTHER" id="PTHR37533:SF2">
    <property type="entry name" value="FLAGELLAR HOOK-LENGTH CONTROL PROTEIN"/>
    <property type="match status" value="1"/>
</dbReference>
<protein>
    <recommendedName>
        <fullName evidence="2">Flagellar hook-length control protein-like C-terminal domain-containing protein</fullName>
    </recommendedName>
</protein>
<evidence type="ECO:0000313" key="3">
    <source>
        <dbReference type="EMBL" id="CAG7623570.1"/>
    </source>
</evidence>
<sequence length="548" mass="57804">MEIQSQSVIVNGTPGASGSTGSSASTGTQAQAPFALTLNGMMSGNQGQGGSSNTTIQSIPASVQQLNPLLLSFLAGDAQSLDVSGEQVGALAELLQQPEQGDALLSNPDLQAWLLQLQSLVAAMMQNHQPNEGESQRTETFPSEGASAEGTASIADQLLFVPAITASQANEEMTTEQSAGAAQANVDSSEGDQTEAAAADAAENLHVDVLDPLLFIPIAVDTSAKSDSSEASDDNKQPVLSSGQAVELLNQLKDWIKAGQNDPEVKQVLRELPAVLASAATAANMTQLHKSSTTASQVLLAASQAKVAAVDDTTVSLTDLVQIASNKPRPLEMLATKHVQIMNRLELNPDEDRPLFEPLSGNEVDEATAQPITVQEFMRQTQAGHPVKMPVLHMPASTFTDDMTQFVVSSFMMESSVDGFTEAKISLYPQHLGHVDVKLTMHNGQLVAQFVADSLVGKEMLENQLSQLRTALQSQGIQVEKLEVSQSQGFQSGMFQDGRQQQQPGQSAKQQKSSGSRNGAVEEVSIEETNDATTAVRTAGSGSIDITA</sequence>
<feature type="region of interest" description="Disordered" evidence="1">
    <location>
        <begin position="170"/>
        <end position="198"/>
    </location>
</feature>
<dbReference type="CDD" id="cd17470">
    <property type="entry name" value="T3SS_Flik_C"/>
    <property type="match status" value="1"/>
</dbReference>
<dbReference type="RefSeq" id="WP_230414637.1">
    <property type="nucleotide sequence ID" value="NZ_CAJVCE010000002.1"/>
</dbReference>
<dbReference type="InterPro" id="IPR052563">
    <property type="entry name" value="FliK"/>
</dbReference>
<organism evidence="3 4">
    <name type="scientific">Paenibacillus allorhizosphaerae</name>
    <dbReference type="NCBI Taxonomy" id="2849866"/>
    <lineage>
        <taxon>Bacteria</taxon>
        <taxon>Bacillati</taxon>
        <taxon>Bacillota</taxon>
        <taxon>Bacilli</taxon>
        <taxon>Bacillales</taxon>
        <taxon>Paenibacillaceae</taxon>
        <taxon>Paenibacillus</taxon>
    </lineage>
</organism>
<feature type="region of interest" description="Disordered" evidence="1">
    <location>
        <begin position="128"/>
        <end position="148"/>
    </location>
</feature>
<proteinExistence type="predicted"/>
<feature type="compositionally biased region" description="Low complexity" evidence="1">
    <location>
        <begin position="12"/>
        <end position="27"/>
    </location>
</feature>
<feature type="compositionally biased region" description="Polar residues" evidence="1">
    <location>
        <begin position="1"/>
        <end position="10"/>
    </location>
</feature>
<comment type="caution">
    <text evidence="3">The sequence shown here is derived from an EMBL/GenBank/DDBJ whole genome shotgun (WGS) entry which is preliminary data.</text>
</comment>
<accession>A0ABN7TCY8</accession>
<dbReference type="EMBL" id="CAJVCE010000002">
    <property type="protein sequence ID" value="CAG7623570.1"/>
    <property type="molecule type" value="Genomic_DNA"/>
</dbReference>
<feature type="region of interest" description="Disordered" evidence="1">
    <location>
        <begin position="495"/>
        <end position="548"/>
    </location>
</feature>
<feature type="compositionally biased region" description="Polar residues" evidence="1">
    <location>
        <begin position="170"/>
        <end position="188"/>
    </location>
</feature>
<gene>
    <name evidence="3" type="ORF">PAECIP111802_00961</name>
</gene>